<organism evidence="2 3">
    <name type="scientific">[Eubacterium] siraeum</name>
    <dbReference type="NCBI Taxonomy" id="39492"/>
    <lineage>
        <taxon>Bacteria</taxon>
        <taxon>Bacillati</taxon>
        <taxon>Bacillota</taxon>
        <taxon>Clostridia</taxon>
        <taxon>Eubacteriales</taxon>
        <taxon>Oscillospiraceae</taxon>
        <taxon>Oscillospiraceae incertae sedis</taxon>
    </lineage>
</organism>
<feature type="region of interest" description="Disordered" evidence="1">
    <location>
        <begin position="14"/>
        <end position="57"/>
    </location>
</feature>
<dbReference type="OrthoDB" id="2666821at2"/>
<dbReference type="STRING" id="39492.ERS852540_01952"/>
<proteinExistence type="predicted"/>
<evidence type="ECO:0008006" key="4">
    <source>
        <dbReference type="Google" id="ProtNLM"/>
    </source>
</evidence>
<sequence length="205" mass="22350">MNNRRIFIGLQHFAEGEGDGGADANVPGNQTADNGGDAQDNASQKPTFDDMLKDKDMQSEFDKRVSKALETAKTKWQKDADEKLSEAKKLEKMNTEQKAEYQRKQTEEKLAKREAEVTRRELMAEAKVQLADKGLPVGLAAVLDYTGADECKTSIETVSKAFAEAVECAVNERMKGNPPKIGASGKGKAEPASLAEALRMKQAGK</sequence>
<dbReference type="AlphaFoldDB" id="A0A174ZYJ2"/>
<feature type="compositionally biased region" description="Basic and acidic residues" evidence="1">
    <location>
        <begin position="47"/>
        <end position="57"/>
    </location>
</feature>
<reference evidence="2 3" key="1">
    <citation type="submission" date="2015-09" db="EMBL/GenBank/DDBJ databases">
        <authorList>
            <consortium name="Pathogen Informatics"/>
        </authorList>
    </citation>
    <scope>NUCLEOTIDE SEQUENCE [LARGE SCALE GENOMIC DNA]</scope>
    <source>
        <strain evidence="2 3">2789STDY5834928</strain>
    </source>
</reference>
<accession>A0A174ZYJ2</accession>
<name>A0A174ZYJ2_9FIRM</name>
<dbReference type="EMBL" id="CZBY01000017">
    <property type="protein sequence ID" value="CUQ89588.1"/>
    <property type="molecule type" value="Genomic_DNA"/>
</dbReference>
<feature type="region of interest" description="Disordered" evidence="1">
    <location>
        <begin position="174"/>
        <end position="193"/>
    </location>
</feature>
<evidence type="ECO:0000313" key="2">
    <source>
        <dbReference type="EMBL" id="CUQ89588.1"/>
    </source>
</evidence>
<dbReference type="Proteomes" id="UP000095662">
    <property type="component" value="Unassembled WGS sequence"/>
</dbReference>
<feature type="region of interest" description="Disordered" evidence="1">
    <location>
        <begin position="87"/>
        <end position="108"/>
    </location>
</feature>
<evidence type="ECO:0000313" key="3">
    <source>
        <dbReference type="Proteomes" id="UP000095662"/>
    </source>
</evidence>
<dbReference type="Pfam" id="PF14265">
    <property type="entry name" value="DUF4355"/>
    <property type="match status" value="1"/>
</dbReference>
<protein>
    <recommendedName>
        <fullName evidence="4">DUF4355 domain-containing protein</fullName>
    </recommendedName>
</protein>
<gene>
    <name evidence="2" type="ORF">ERS852540_01952</name>
</gene>
<dbReference type="InterPro" id="IPR025580">
    <property type="entry name" value="Gp46"/>
</dbReference>
<evidence type="ECO:0000256" key="1">
    <source>
        <dbReference type="SAM" id="MobiDB-lite"/>
    </source>
</evidence>